<dbReference type="InterPro" id="IPR030386">
    <property type="entry name" value="G_GB1_RHD3_dom"/>
</dbReference>
<dbReference type="GO" id="GO:0003924">
    <property type="term" value="F:GTPase activity"/>
    <property type="evidence" value="ECO:0007669"/>
    <property type="project" value="InterPro"/>
</dbReference>
<comment type="caution">
    <text evidence="7">The sequence shown here is derived from an EMBL/GenBank/DDBJ whole genome shotgun (WGS) entry which is preliminary data.</text>
</comment>
<protein>
    <recommendedName>
        <fullName evidence="6">GB1/RHD3-type G domain-containing protein</fullName>
    </recommendedName>
</protein>
<dbReference type="Gene3D" id="1.20.58.420">
    <property type="entry name" value="AHSP"/>
    <property type="match status" value="1"/>
</dbReference>
<name>A0A9J6GP38_HAELO</name>
<reference evidence="7 8" key="1">
    <citation type="journal article" date="2020" name="Cell">
        <title>Large-Scale Comparative Analyses of Tick Genomes Elucidate Their Genetic Diversity and Vector Capacities.</title>
        <authorList>
            <consortium name="Tick Genome and Microbiome Consortium (TIGMIC)"/>
            <person name="Jia N."/>
            <person name="Wang J."/>
            <person name="Shi W."/>
            <person name="Du L."/>
            <person name="Sun Y."/>
            <person name="Zhan W."/>
            <person name="Jiang J.F."/>
            <person name="Wang Q."/>
            <person name="Zhang B."/>
            <person name="Ji P."/>
            <person name="Bell-Sakyi L."/>
            <person name="Cui X.M."/>
            <person name="Yuan T.T."/>
            <person name="Jiang B.G."/>
            <person name="Yang W.F."/>
            <person name="Lam T.T."/>
            <person name="Chang Q.C."/>
            <person name="Ding S.J."/>
            <person name="Wang X.J."/>
            <person name="Zhu J.G."/>
            <person name="Ruan X.D."/>
            <person name="Zhao L."/>
            <person name="Wei J.T."/>
            <person name="Ye R.Z."/>
            <person name="Que T.C."/>
            <person name="Du C.H."/>
            <person name="Zhou Y.H."/>
            <person name="Cheng J.X."/>
            <person name="Dai P.F."/>
            <person name="Guo W.B."/>
            <person name="Han X.H."/>
            <person name="Huang E.J."/>
            <person name="Li L.F."/>
            <person name="Wei W."/>
            <person name="Gao Y.C."/>
            <person name="Liu J.Z."/>
            <person name="Shao H.Z."/>
            <person name="Wang X."/>
            <person name="Wang C.C."/>
            <person name="Yang T.C."/>
            <person name="Huo Q.B."/>
            <person name="Li W."/>
            <person name="Chen H.Y."/>
            <person name="Chen S.E."/>
            <person name="Zhou L.G."/>
            <person name="Ni X.B."/>
            <person name="Tian J.H."/>
            <person name="Sheng Y."/>
            <person name="Liu T."/>
            <person name="Pan Y.S."/>
            <person name="Xia L.Y."/>
            <person name="Li J."/>
            <person name="Zhao F."/>
            <person name="Cao W.C."/>
        </authorList>
    </citation>
    <scope>NUCLEOTIDE SEQUENCE [LARGE SCALE GENOMIC DNA]</scope>
    <source>
        <strain evidence="7">HaeL-2018</strain>
    </source>
</reference>
<evidence type="ECO:0000313" key="7">
    <source>
        <dbReference type="EMBL" id="KAH9377123.1"/>
    </source>
</evidence>
<feature type="region of interest" description="Disordered" evidence="5">
    <location>
        <begin position="358"/>
        <end position="385"/>
    </location>
</feature>
<gene>
    <name evidence="7" type="ORF">HPB48_008274</name>
</gene>
<accession>A0A9J6GP38</accession>
<keyword evidence="2" id="KW-0378">Hydrolase</keyword>
<keyword evidence="3" id="KW-0342">GTP-binding</keyword>
<dbReference type="Proteomes" id="UP000821853">
    <property type="component" value="Unassembled WGS sequence"/>
</dbReference>
<evidence type="ECO:0000256" key="1">
    <source>
        <dbReference type="ARBA" id="ARBA00022741"/>
    </source>
</evidence>
<dbReference type="InterPro" id="IPR027417">
    <property type="entry name" value="P-loop_NTPase"/>
</dbReference>
<evidence type="ECO:0000313" key="8">
    <source>
        <dbReference type="Proteomes" id="UP000821853"/>
    </source>
</evidence>
<evidence type="ECO:0000256" key="3">
    <source>
        <dbReference type="ARBA" id="ARBA00023134"/>
    </source>
</evidence>
<organism evidence="7 8">
    <name type="scientific">Haemaphysalis longicornis</name>
    <name type="common">Bush tick</name>
    <dbReference type="NCBI Taxonomy" id="44386"/>
    <lineage>
        <taxon>Eukaryota</taxon>
        <taxon>Metazoa</taxon>
        <taxon>Ecdysozoa</taxon>
        <taxon>Arthropoda</taxon>
        <taxon>Chelicerata</taxon>
        <taxon>Arachnida</taxon>
        <taxon>Acari</taxon>
        <taxon>Parasitiformes</taxon>
        <taxon>Ixodida</taxon>
        <taxon>Ixodoidea</taxon>
        <taxon>Ixodidae</taxon>
        <taxon>Haemaphysalinae</taxon>
        <taxon>Haemaphysalis</taxon>
    </lineage>
</organism>
<dbReference type="Gene3D" id="3.40.50.300">
    <property type="entry name" value="P-loop containing nucleotide triphosphate hydrolases"/>
    <property type="match status" value="1"/>
</dbReference>
<dbReference type="AlphaFoldDB" id="A0A9J6GP38"/>
<evidence type="ECO:0000259" key="6">
    <source>
        <dbReference type="PROSITE" id="PS51715"/>
    </source>
</evidence>
<dbReference type="SUPFAM" id="SSF52540">
    <property type="entry name" value="P-loop containing nucleoside triphosphate hydrolases"/>
    <property type="match status" value="1"/>
</dbReference>
<dbReference type="GO" id="GO:0005525">
    <property type="term" value="F:GTP binding"/>
    <property type="evidence" value="ECO:0007669"/>
    <property type="project" value="UniProtKB-KW"/>
</dbReference>
<keyword evidence="8" id="KW-1185">Reference proteome</keyword>
<dbReference type="InterPro" id="IPR036543">
    <property type="entry name" value="Guanylate-bd_C_sf"/>
</dbReference>
<dbReference type="PROSITE" id="PS51715">
    <property type="entry name" value="G_GB1_RHD3"/>
    <property type="match status" value="1"/>
</dbReference>
<sequence length="385" mass="43519">MNTALRSTRKNWGRILLADHVKDKPIVVVSIAGAFRMGKSFLMDFFLRYMRSGCHRDWLGNPNTPLEGFSWRGGSELDTTGIVLWDEIFLVTSTEGQQLAVLFMDTQGSFDCESTVKDGATIFALSTMTSSVLVYNLSQNIQEDDLQHLQFCTDYGMLAQQGTRETPFQKLLFLVRDWSYLCDAAYGSEGGRSILDRRLQISHFQHQELKQLRQHIRSCFTEIDCFLMPHPGSKVTTAQTFDGRLTDIEDSFKKYLKDLVPSLLAPDNLLVKEINGQKVSCQDWMNYFLAYVNAFKEGKLPEPRSLLEVTAEAQNLAAVATAKEEYTTGMEKVICGGSQPYVNHLELLEHHLRMREAAKESFSPAQAQDGRGKIRPAVPREAAHK</sequence>
<dbReference type="PANTHER" id="PTHR10751">
    <property type="entry name" value="GUANYLATE BINDING PROTEIN"/>
    <property type="match status" value="1"/>
</dbReference>
<dbReference type="Pfam" id="PF02263">
    <property type="entry name" value="GBP"/>
    <property type="match status" value="1"/>
</dbReference>
<dbReference type="EMBL" id="JABSTR010000008">
    <property type="protein sequence ID" value="KAH9377123.1"/>
    <property type="molecule type" value="Genomic_DNA"/>
</dbReference>
<dbReference type="InterPro" id="IPR015894">
    <property type="entry name" value="Guanylate-bd_N"/>
</dbReference>
<evidence type="ECO:0000256" key="5">
    <source>
        <dbReference type="SAM" id="MobiDB-lite"/>
    </source>
</evidence>
<comment type="similarity">
    <text evidence="4">Belongs to the TRAFAC class dynamin-like GTPase superfamily. GB1/RHD3 GTPase family.</text>
</comment>
<proteinExistence type="inferred from homology"/>
<evidence type="ECO:0000256" key="2">
    <source>
        <dbReference type="ARBA" id="ARBA00022801"/>
    </source>
</evidence>
<feature type="domain" description="GB1/RHD3-type G" evidence="6">
    <location>
        <begin position="23"/>
        <end position="268"/>
    </location>
</feature>
<dbReference type="CDD" id="cd01851">
    <property type="entry name" value="GBP"/>
    <property type="match status" value="1"/>
</dbReference>
<dbReference type="OrthoDB" id="7788754at2759"/>
<dbReference type="SUPFAM" id="SSF48340">
    <property type="entry name" value="Interferon-induced guanylate-binding protein 1 (GBP1), C-terminal domain"/>
    <property type="match status" value="1"/>
</dbReference>
<dbReference type="VEuPathDB" id="VectorBase:HLOH_044380"/>
<dbReference type="OMA" id="AHEDAHN"/>
<keyword evidence="1" id="KW-0547">Nucleotide-binding</keyword>
<evidence type="ECO:0000256" key="4">
    <source>
        <dbReference type="PROSITE-ProRule" id="PRU01052"/>
    </source>
</evidence>